<dbReference type="GO" id="GO:0030154">
    <property type="term" value="P:cell differentiation"/>
    <property type="evidence" value="ECO:0007669"/>
    <property type="project" value="UniProtKB-KW"/>
</dbReference>
<evidence type="ECO:0000256" key="3">
    <source>
        <dbReference type="ARBA" id="ARBA00022500"/>
    </source>
</evidence>
<organism evidence="11 12">
    <name type="scientific">Erinaceus europaeus</name>
    <name type="common">Western European hedgehog</name>
    <dbReference type="NCBI Taxonomy" id="9365"/>
    <lineage>
        <taxon>Eukaryota</taxon>
        <taxon>Metazoa</taxon>
        <taxon>Chordata</taxon>
        <taxon>Craniata</taxon>
        <taxon>Vertebrata</taxon>
        <taxon>Euteleostomi</taxon>
        <taxon>Mammalia</taxon>
        <taxon>Eutheria</taxon>
        <taxon>Laurasiatheria</taxon>
        <taxon>Eulipotyphla</taxon>
        <taxon>Erinaceidae</taxon>
        <taxon>Erinaceinae</taxon>
        <taxon>Erinaceus</taxon>
    </lineage>
</organism>
<keyword evidence="5 10" id="KW-0732">Signal</keyword>
<accession>A0A1S3WSU4</accession>
<evidence type="ECO:0000256" key="8">
    <source>
        <dbReference type="ARBA" id="ARBA00023198"/>
    </source>
</evidence>
<dbReference type="GO" id="GO:0050994">
    <property type="term" value="P:regulation of lipid catabolic process"/>
    <property type="evidence" value="ECO:0007669"/>
    <property type="project" value="InterPro"/>
</dbReference>
<dbReference type="GO" id="GO:0050921">
    <property type="term" value="P:positive regulation of chemotaxis"/>
    <property type="evidence" value="ECO:0007669"/>
    <property type="project" value="TreeGrafter"/>
</dbReference>
<dbReference type="InterPro" id="IPR046350">
    <property type="entry name" value="Cystatin_sf"/>
</dbReference>
<keyword evidence="6" id="KW-0221">Differentiation</keyword>
<dbReference type="CTD" id="5919"/>
<dbReference type="eggNOG" id="ENOG502SE7C">
    <property type="taxonomic scope" value="Eukaryota"/>
</dbReference>
<evidence type="ECO:0000256" key="5">
    <source>
        <dbReference type="ARBA" id="ARBA00022729"/>
    </source>
</evidence>
<dbReference type="AlphaFoldDB" id="A0A1S3WSU4"/>
<keyword evidence="7" id="KW-1015">Disulfide bond</keyword>
<keyword evidence="12" id="KW-0675">Receptor</keyword>
<dbReference type="GO" id="GO:0006935">
    <property type="term" value="P:chemotaxis"/>
    <property type="evidence" value="ECO:0007669"/>
    <property type="project" value="UniProtKB-KW"/>
</dbReference>
<dbReference type="GO" id="GO:0005102">
    <property type="term" value="F:signaling receptor binding"/>
    <property type="evidence" value="ECO:0007669"/>
    <property type="project" value="InterPro"/>
</dbReference>
<protein>
    <recommendedName>
        <fullName evidence="2">Retinoic acid receptor responder protein 2</fullName>
    </recommendedName>
    <alternativeName>
        <fullName evidence="9">Chemerin</fullName>
    </alternativeName>
</protein>
<feature type="chain" id="PRO_5010480804" description="Retinoic acid receptor responder protein 2" evidence="10">
    <location>
        <begin position="20"/>
        <end position="161"/>
    </location>
</feature>
<keyword evidence="4" id="KW-0964">Secreted</keyword>
<keyword evidence="8" id="KW-0395">Inflammatory response</keyword>
<evidence type="ECO:0000313" key="12">
    <source>
        <dbReference type="RefSeq" id="XP_016049234.1"/>
    </source>
</evidence>
<keyword evidence="3" id="KW-0145">Chemotaxis</keyword>
<comment type="subcellular location">
    <subcellularLocation>
        <location evidence="1">Secreted</location>
    </subcellularLocation>
</comment>
<dbReference type="RefSeq" id="XP_016049234.1">
    <property type="nucleotide sequence ID" value="XM_016193748.2"/>
</dbReference>
<evidence type="ECO:0000256" key="7">
    <source>
        <dbReference type="ARBA" id="ARBA00023157"/>
    </source>
</evidence>
<dbReference type="PANTHER" id="PTHR15106">
    <property type="entry name" value="RETINOIC ACID RECEPTOR RESPONDER PROTEIN 2"/>
    <property type="match status" value="1"/>
</dbReference>
<dbReference type="Proteomes" id="UP001652624">
    <property type="component" value="Chromosome 8"/>
</dbReference>
<evidence type="ECO:0000256" key="2">
    <source>
        <dbReference type="ARBA" id="ARBA00018808"/>
    </source>
</evidence>
<feature type="signal peptide" evidence="10">
    <location>
        <begin position="1"/>
        <end position="19"/>
    </location>
</feature>
<proteinExistence type="predicted"/>
<gene>
    <name evidence="12" type="primary">RARRES2</name>
</gene>
<name>A0A1S3WSU4_ERIEU</name>
<dbReference type="SUPFAM" id="SSF54403">
    <property type="entry name" value="Cystatin/monellin"/>
    <property type="match status" value="1"/>
</dbReference>
<evidence type="ECO:0000256" key="4">
    <source>
        <dbReference type="ARBA" id="ARBA00022525"/>
    </source>
</evidence>
<dbReference type="InterPro" id="IPR029562">
    <property type="entry name" value="Chemerin"/>
</dbReference>
<dbReference type="PANTHER" id="PTHR15106:SF2">
    <property type="entry name" value="RETINOIC ACID RECEPTOR RESPONDER PROTEIN 2"/>
    <property type="match status" value="1"/>
</dbReference>
<reference evidence="12" key="1">
    <citation type="submission" date="2025-08" db="UniProtKB">
        <authorList>
            <consortium name="RefSeq"/>
        </authorList>
    </citation>
    <scope>IDENTIFICATION</scope>
</reference>
<evidence type="ECO:0000256" key="10">
    <source>
        <dbReference type="SAM" id="SignalP"/>
    </source>
</evidence>
<dbReference type="OrthoDB" id="9894305at2759"/>
<keyword evidence="11" id="KW-1185">Reference proteome</keyword>
<evidence type="ECO:0000313" key="11">
    <source>
        <dbReference type="Proteomes" id="UP001652624"/>
    </source>
</evidence>
<dbReference type="GeneID" id="103125047"/>
<sequence length="161" mass="18219">MWWLVPLALWLAWTGRGSSVDLSEAQSRGLQVALDEFHKHPPVQWAFQVTSMDIASDVPFPSGTFVRLEFKLQQTSCRKKDWKTVECGLKRNGRKRYCLACIKLDFEGKVLGRMVHCPIQTQAPWEPERHMEARCSKVEQAGEDPSGLPGRFAFSRGLAGS</sequence>
<evidence type="ECO:0000256" key="6">
    <source>
        <dbReference type="ARBA" id="ARBA00022782"/>
    </source>
</evidence>
<dbReference type="Gene3D" id="3.10.450.10">
    <property type="match status" value="1"/>
</dbReference>
<dbReference type="GO" id="GO:0005615">
    <property type="term" value="C:extracellular space"/>
    <property type="evidence" value="ECO:0007669"/>
    <property type="project" value="TreeGrafter"/>
</dbReference>
<dbReference type="FunFam" id="3.10.450.10:FF:000014">
    <property type="entry name" value="Retinoic acid receptor responder 2"/>
    <property type="match status" value="1"/>
</dbReference>
<evidence type="ECO:0000256" key="1">
    <source>
        <dbReference type="ARBA" id="ARBA00004613"/>
    </source>
</evidence>
<dbReference type="GO" id="GO:0045087">
    <property type="term" value="P:innate immune response"/>
    <property type="evidence" value="ECO:0007669"/>
    <property type="project" value="TreeGrafter"/>
</dbReference>
<evidence type="ECO:0000256" key="9">
    <source>
        <dbReference type="ARBA" id="ARBA00032785"/>
    </source>
</evidence>
<dbReference type="GO" id="GO:0031012">
    <property type="term" value="C:extracellular matrix"/>
    <property type="evidence" value="ECO:0007669"/>
    <property type="project" value="TreeGrafter"/>
</dbReference>
<dbReference type="GO" id="GO:0006954">
    <property type="term" value="P:inflammatory response"/>
    <property type="evidence" value="ECO:0007669"/>
    <property type="project" value="UniProtKB-KW"/>
</dbReference>